<feature type="domain" description="Insertion element IS150 protein InsJ-like helix-turn-helix" evidence="2">
    <location>
        <begin position="131"/>
        <end position="183"/>
    </location>
</feature>
<dbReference type="Proteomes" id="UP000749471">
    <property type="component" value="Unassembled WGS sequence"/>
</dbReference>
<gene>
    <name evidence="3" type="ORF">KQI42_20655</name>
</gene>
<dbReference type="InterPro" id="IPR055247">
    <property type="entry name" value="InsJ-like_HTH"/>
</dbReference>
<comment type="similarity">
    <text evidence="1">Belongs to the IS150/IS1296 orfA family.</text>
</comment>
<dbReference type="PANTHER" id="PTHR33795:SF1">
    <property type="entry name" value="INSERTION ELEMENT IS150 PROTEIN INSJ"/>
    <property type="match status" value="1"/>
</dbReference>
<dbReference type="PANTHER" id="PTHR33795">
    <property type="entry name" value="INSERTION ELEMENT IS150 PROTEIN INSJ"/>
    <property type="match status" value="1"/>
</dbReference>
<evidence type="ECO:0000313" key="3">
    <source>
        <dbReference type="EMBL" id="MBU5440407.1"/>
    </source>
</evidence>
<proteinExistence type="inferred from homology"/>
<evidence type="ECO:0000256" key="1">
    <source>
        <dbReference type="ARBA" id="ARBA00038232"/>
    </source>
</evidence>
<evidence type="ECO:0000259" key="2">
    <source>
        <dbReference type="Pfam" id="PF13518"/>
    </source>
</evidence>
<evidence type="ECO:0000313" key="4">
    <source>
        <dbReference type="Proteomes" id="UP000749471"/>
    </source>
</evidence>
<dbReference type="EMBL" id="JAHLPM010000044">
    <property type="protein sequence ID" value="MBU5440407.1"/>
    <property type="molecule type" value="Genomic_DNA"/>
</dbReference>
<protein>
    <submittedName>
        <fullName evidence="3">Transposase</fullName>
    </submittedName>
</protein>
<name>A0ABS6EBU0_9FIRM</name>
<dbReference type="InterPro" id="IPR052057">
    <property type="entry name" value="IS150/IS1296_orfA-like"/>
</dbReference>
<dbReference type="Pfam" id="PF13518">
    <property type="entry name" value="HTH_28"/>
    <property type="match status" value="1"/>
</dbReference>
<comment type="caution">
    <text evidence="3">The sequence shown here is derived from an EMBL/GenBank/DDBJ whole genome shotgun (WGS) entry which is preliminary data.</text>
</comment>
<dbReference type="RefSeq" id="WP_216522719.1">
    <property type="nucleotide sequence ID" value="NZ_JAHLPM010000044.1"/>
</dbReference>
<sequence>MGRKAKYSKEIKIQACKDYEEGNLSFYDIGKKIGTTKGVVHQWYLMYKEHGPYAFETSNQNHSYNKEFKLLVVEEYTSGKYSMPNLAAKYNINIGVISNWVNKWYNGIEIEDYDPKGDVYTMKSRKTTFEERLEIVKWVIENDMSYKDAADKYSIAYALVYKWTRAYIDKGLEALKYQKRGPKAKSEIDESNLTEIEKLKLELEKEKSLRKRREFELEVLKKKEEFEKKLRSRK</sequence>
<accession>A0ABS6EBU0</accession>
<keyword evidence="4" id="KW-1185">Reference proteome</keyword>
<reference evidence="3 4" key="1">
    <citation type="submission" date="2021-06" db="EMBL/GenBank/DDBJ databases">
        <authorList>
            <person name="Sun Q."/>
            <person name="Li D."/>
        </authorList>
    </citation>
    <scope>NUCLEOTIDE SEQUENCE [LARGE SCALE GENOMIC DNA]</scope>
    <source>
        <strain evidence="3 4">MSJ-40</strain>
    </source>
</reference>
<organism evidence="3 4">
    <name type="scientific">Tissierella simiarum</name>
    <dbReference type="NCBI Taxonomy" id="2841534"/>
    <lineage>
        <taxon>Bacteria</taxon>
        <taxon>Bacillati</taxon>
        <taxon>Bacillota</taxon>
        <taxon>Tissierellia</taxon>
        <taxon>Tissierellales</taxon>
        <taxon>Tissierellaceae</taxon>
        <taxon>Tissierella</taxon>
    </lineage>
</organism>